<dbReference type="RefSeq" id="WP_235055480.1">
    <property type="nucleotide sequence ID" value="NZ_JAKFHA010000018.1"/>
</dbReference>
<dbReference type="EMBL" id="JAKFHA010000018">
    <property type="protein sequence ID" value="MCF2530824.1"/>
    <property type="molecule type" value="Genomic_DNA"/>
</dbReference>
<reference evidence="1" key="1">
    <citation type="submission" date="2022-01" db="EMBL/GenBank/DDBJ databases">
        <title>Genome-Based Taxonomic Classification of the Phylum Actinobacteria.</title>
        <authorList>
            <person name="Gao Y."/>
        </authorList>
    </citation>
    <scope>NUCLEOTIDE SEQUENCE</scope>
    <source>
        <strain evidence="1">KLBMP 8922</strain>
    </source>
</reference>
<evidence type="ECO:0000313" key="2">
    <source>
        <dbReference type="Proteomes" id="UP001165378"/>
    </source>
</evidence>
<sequence>MSRKVADCTKMPNDVGCSLVIIGEEDEVLRAAMDHAARVHSEPETDEVRAWIAGDLEDEGAWLASHAPSPA</sequence>
<dbReference type="Proteomes" id="UP001165378">
    <property type="component" value="Unassembled WGS sequence"/>
</dbReference>
<organism evidence="1 2">
    <name type="scientific">Yinghuangia soli</name>
    <dbReference type="NCBI Taxonomy" id="2908204"/>
    <lineage>
        <taxon>Bacteria</taxon>
        <taxon>Bacillati</taxon>
        <taxon>Actinomycetota</taxon>
        <taxon>Actinomycetes</taxon>
        <taxon>Kitasatosporales</taxon>
        <taxon>Streptomycetaceae</taxon>
        <taxon>Yinghuangia</taxon>
    </lineage>
</organism>
<gene>
    <name evidence="1" type="ORF">LZ495_26915</name>
</gene>
<keyword evidence="2" id="KW-1185">Reference proteome</keyword>
<proteinExistence type="predicted"/>
<name>A0AA41Q3F3_9ACTN</name>
<dbReference type="AlphaFoldDB" id="A0AA41Q3F3"/>
<comment type="caution">
    <text evidence="1">The sequence shown here is derived from an EMBL/GenBank/DDBJ whole genome shotgun (WGS) entry which is preliminary data.</text>
</comment>
<accession>A0AA41Q3F3</accession>
<protein>
    <submittedName>
        <fullName evidence="1">DUF1059 domain-containing protein</fullName>
    </submittedName>
</protein>
<evidence type="ECO:0000313" key="1">
    <source>
        <dbReference type="EMBL" id="MCF2530824.1"/>
    </source>
</evidence>